<dbReference type="InterPro" id="IPR002557">
    <property type="entry name" value="Chitin-bd_dom"/>
</dbReference>
<name>A0A0B7AN77_9EUPU</name>
<accession>A0A0B7AN77</accession>
<dbReference type="SMART" id="SM00494">
    <property type="entry name" value="ChtBD2"/>
    <property type="match status" value="2"/>
</dbReference>
<feature type="domain" description="Chitin-binding type-2" evidence="2">
    <location>
        <begin position="51"/>
        <end position="109"/>
    </location>
</feature>
<organism evidence="3">
    <name type="scientific">Arion vulgaris</name>
    <dbReference type="NCBI Taxonomy" id="1028688"/>
    <lineage>
        <taxon>Eukaryota</taxon>
        <taxon>Metazoa</taxon>
        <taxon>Spiralia</taxon>
        <taxon>Lophotrochozoa</taxon>
        <taxon>Mollusca</taxon>
        <taxon>Gastropoda</taxon>
        <taxon>Heterobranchia</taxon>
        <taxon>Euthyneura</taxon>
        <taxon>Panpulmonata</taxon>
        <taxon>Eupulmonata</taxon>
        <taxon>Stylommatophora</taxon>
        <taxon>Helicina</taxon>
        <taxon>Arionoidea</taxon>
        <taxon>Arionidae</taxon>
        <taxon>Arion</taxon>
    </lineage>
</organism>
<evidence type="ECO:0000259" key="2">
    <source>
        <dbReference type="PROSITE" id="PS50940"/>
    </source>
</evidence>
<dbReference type="GO" id="GO:0008061">
    <property type="term" value="F:chitin binding"/>
    <property type="evidence" value="ECO:0007669"/>
    <property type="project" value="InterPro"/>
</dbReference>
<dbReference type="Pfam" id="PF01607">
    <property type="entry name" value="CBM_14"/>
    <property type="match status" value="1"/>
</dbReference>
<evidence type="ECO:0000256" key="1">
    <source>
        <dbReference type="SAM" id="MobiDB-lite"/>
    </source>
</evidence>
<sequence>HNTRPFLHRPTEISDFSVELDQQIVTMRYLTQCLVFVSLLYSSSAQATDFDYDCSGLPESFLYWWACGSYGICRGGRYSQIDCVNGTSYDRRAGDCVPNSQAVTYPCNSVPDDCLIYSGPGHRYPDRNTDPVEALPTCTFYFTCAYGRYLGHQRCPEGTVYDEAQQRCLPAPQVSPPCGTLIGNGGGPFQGNDFSEGRQVIQPQTDNLGNPDPNKWPFTINKSGRHPRTSRGGAGSGGSHLQRLVYRSGDQGAGSAQANVNPQDLNPAVYGINANEFASGTNTEGDHK</sequence>
<reference evidence="3" key="1">
    <citation type="submission" date="2014-12" db="EMBL/GenBank/DDBJ databases">
        <title>Insight into the proteome of Arion vulgaris.</title>
        <authorList>
            <person name="Aradska J."/>
            <person name="Bulat T."/>
            <person name="Smidak R."/>
            <person name="Sarate P."/>
            <person name="Gangsoo J."/>
            <person name="Sialana F."/>
            <person name="Bilban M."/>
            <person name="Lubec G."/>
        </authorList>
    </citation>
    <scope>NUCLEOTIDE SEQUENCE</scope>
    <source>
        <tissue evidence="3">Skin</tissue>
    </source>
</reference>
<feature type="region of interest" description="Disordered" evidence="1">
    <location>
        <begin position="219"/>
        <end position="241"/>
    </location>
</feature>
<evidence type="ECO:0000313" key="3">
    <source>
        <dbReference type="EMBL" id="CEK82077.1"/>
    </source>
</evidence>
<proteinExistence type="predicted"/>
<dbReference type="SUPFAM" id="SSF57625">
    <property type="entry name" value="Invertebrate chitin-binding proteins"/>
    <property type="match status" value="1"/>
</dbReference>
<gene>
    <name evidence="3" type="primary">ORF129511</name>
</gene>
<protein>
    <recommendedName>
        <fullName evidence="2">Chitin-binding type-2 domain-containing protein</fullName>
    </recommendedName>
</protein>
<feature type="domain" description="Chitin-binding type-2" evidence="2">
    <location>
        <begin position="111"/>
        <end position="180"/>
    </location>
</feature>
<dbReference type="AlphaFoldDB" id="A0A0B7AN77"/>
<dbReference type="EMBL" id="HACG01035212">
    <property type="protein sequence ID" value="CEK82077.1"/>
    <property type="molecule type" value="Transcribed_RNA"/>
</dbReference>
<dbReference type="Gene3D" id="2.170.140.10">
    <property type="entry name" value="Chitin binding domain"/>
    <property type="match status" value="1"/>
</dbReference>
<feature type="non-terminal residue" evidence="3">
    <location>
        <position position="1"/>
    </location>
</feature>
<dbReference type="GO" id="GO:0005576">
    <property type="term" value="C:extracellular region"/>
    <property type="evidence" value="ECO:0007669"/>
    <property type="project" value="InterPro"/>
</dbReference>
<dbReference type="PROSITE" id="PS50940">
    <property type="entry name" value="CHIT_BIND_II"/>
    <property type="match status" value="2"/>
</dbReference>
<dbReference type="InterPro" id="IPR036508">
    <property type="entry name" value="Chitin-bd_dom_sf"/>
</dbReference>